<dbReference type="EMBL" id="CP016282">
    <property type="protein sequence ID" value="ANP73937.1"/>
    <property type="molecule type" value="Genomic_DNA"/>
</dbReference>
<evidence type="ECO:0000313" key="2">
    <source>
        <dbReference type="Proteomes" id="UP000092582"/>
    </source>
</evidence>
<dbReference type="RefSeq" id="WP_066597710.1">
    <property type="nucleotide sequence ID" value="NZ_CP016282.1"/>
</dbReference>
<dbReference type="OrthoDB" id="4977279at2"/>
<dbReference type="KEGG" id="cart:PA27867_3001"/>
<organism evidence="1 2">
    <name type="scientific">Cryobacterium arcticum</name>
    <dbReference type="NCBI Taxonomy" id="670052"/>
    <lineage>
        <taxon>Bacteria</taxon>
        <taxon>Bacillati</taxon>
        <taxon>Actinomycetota</taxon>
        <taxon>Actinomycetes</taxon>
        <taxon>Micrococcales</taxon>
        <taxon>Microbacteriaceae</taxon>
        <taxon>Cryobacterium</taxon>
    </lineage>
</organism>
<keyword evidence="2" id="KW-1185">Reference proteome</keyword>
<dbReference type="STRING" id="670052.PA27867_3001"/>
<dbReference type="AlphaFoldDB" id="A0A1B1BMR8"/>
<sequence>MTREVVSPDRTYSIILPGTWAVIPLQDETAMTKRIVAMVKKQVGGGDRAARIRRQTRDEFVKTAQQARDAGATSFALSLELMPGIPFPAALLSTVEAWPLFASAELSVTDRLRAALPGAVLLEQQSGPVAREAETAQQRVGGESVPSLRVVYWVPRPHQDDLLRVTISAPMVESPELFTELFDAIVDSITWKADAL</sequence>
<accession>A0A1B1BMR8</accession>
<evidence type="ECO:0000313" key="1">
    <source>
        <dbReference type="EMBL" id="ANP73937.1"/>
    </source>
</evidence>
<proteinExistence type="predicted"/>
<protein>
    <submittedName>
        <fullName evidence="1">Uncharacterized protein</fullName>
    </submittedName>
</protein>
<dbReference type="Proteomes" id="UP000092582">
    <property type="component" value="Chromosome 1"/>
</dbReference>
<name>A0A1B1BMR8_9MICO</name>
<reference evidence="1 2" key="1">
    <citation type="submission" date="2016-06" db="EMBL/GenBank/DDBJ databases">
        <title>Genome sequencing of Cryobacterium arcticum PAMC 27867.</title>
        <authorList>
            <person name="Lee J."/>
            <person name="Kim O.-S."/>
        </authorList>
    </citation>
    <scope>NUCLEOTIDE SEQUENCE [LARGE SCALE GENOMIC DNA]</scope>
    <source>
        <strain evidence="1 2">PAMC 27867</strain>
    </source>
</reference>
<gene>
    <name evidence="1" type="ORF">PA27867_3001</name>
</gene>